<dbReference type="Proteomes" id="UP000030645">
    <property type="component" value="Unassembled WGS sequence"/>
</dbReference>
<evidence type="ECO:0008006" key="3">
    <source>
        <dbReference type="Google" id="ProtNLM"/>
    </source>
</evidence>
<name>W9QVZ5_9ROSA</name>
<organism evidence="1 2">
    <name type="scientific">Morus notabilis</name>
    <dbReference type="NCBI Taxonomy" id="981085"/>
    <lineage>
        <taxon>Eukaryota</taxon>
        <taxon>Viridiplantae</taxon>
        <taxon>Streptophyta</taxon>
        <taxon>Embryophyta</taxon>
        <taxon>Tracheophyta</taxon>
        <taxon>Spermatophyta</taxon>
        <taxon>Magnoliopsida</taxon>
        <taxon>eudicotyledons</taxon>
        <taxon>Gunneridae</taxon>
        <taxon>Pentapetalae</taxon>
        <taxon>rosids</taxon>
        <taxon>fabids</taxon>
        <taxon>Rosales</taxon>
        <taxon>Moraceae</taxon>
        <taxon>Moreae</taxon>
        <taxon>Morus</taxon>
    </lineage>
</organism>
<accession>W9QVZ5</accession>
<keyword evidence="2" id="KW-1185">Reference proteome</keyword>
<sequence length="137" mass="15201">MLYCCLRFETLLPSFSKLLYYKSFDPAWARNPPLEADHFKRPRPIIVGLHLAEDLVKPIFSFKAKLGALRAASSISGPVMLLGDCKIATEALISKTFRWIPRSENGYADRVAKWASVTSCCGSFSFEEVAPSVATVP</sequence>
<gene>
    <name evidence="1" type="ORF">L484_002289</name>
</gene>
<dbReference type="EMBL" id="KE343871">
    <property type="protein sequence ID" value="EXB44592.1"/>
    <property type="molecule type" value="Genomic_DNA"/>
</dbReference>
<evidence type="ECO:0000313" key="1">
    <source>
        <dbReference type="EMBL" id="EXB44592.1"/>
    </source>
</evidence>
<protein>
    <recommendedName>
        <fullName evidence="3">RNase H type-1 domain-containing protein</fullName>
    </recommendedName>
</protein>
<reference evidence="2" key="1">
    <citation type="submission" date="2013-01" db="EMBL/GenBank/DDBJ databases">
        <title>Draft Genome Sequence of a Mulberry Tree, Morus notabilis C.K. Schneid.</title>
        <authorList>
            <person name="He N."/>
            <person name="Zhao S."/>
        </authorList>
    </citation>
    <scope>NUCLEOTIDE SEQUENCE</scope>
</reference>
<dbReference type="AlphaFoldDB" id="W9QVZ5"/>
<evidence type="ECO:0000313" key="2">
    <source>
        <dbReference type="Proteomes" id="UP000030645"/>
    </source>
</evidence>
<proteinExistence type="predicted"/>